<dbReference type="RefSeq" id="WP_034321639.1">
    <property type="nucleotide sequence ID" value="NZ_JOTP01000010.1"/>
</dbReference>
<evidence type="ECO:0000256" key="5">
    <source>
        <dbReference type="ARBA" id="ARBA00022692"/>
    </source>
</evidence>
<dbReference type="InterPro" id="IPR004776">
    <property type="entry name" value="Mem_transp_PIN-like"/>
</dbReference>
<feature type="transmembrane region" description="Helical" evidence="8">
    <location>
        <begin position="223"/>
        <end position="243"/>
    </location>
</feature>
<reference evidence="9 10" key="1">
    <citation type="submission" date="2012-09" db="EMBL/GenBank/DDBJ databases">
        <title>Genome Sequence of Bacillus sp. DW5-4.</title>
        <authorList>
            <person name="Lai Q."/>
            <person name="Liu Y."/>
            <person name="Shao Z."/>
        </authorList>
    </citation>
    <scope>NUCLEOTIDE SEQUENCE [LARGE SCALE GENOMIC DNA]</scope>
    <source>
        <strain evidence="9 10">DW5-4</strain>
    </source>
</reference>
<keyword evidence="4" id="KW-1003">Cell membrane</keyword>
<protein>
    <submittedName>
        <fullName evidence="9">Membrane protein</fullName>
    </submittedName>
</protein>
<evidence type="ECO:0000256" key="7">
    <source>
        <dbReference type="ARBA" id="ARBA00023136"/>
    </source>
</evidence>
<evidence type="ECO:0000256" key="3">
    <source>
        <dbReference type="ARBA" id="ARBA00022448"/>
    </source>
</evidence>
<evidence type="ECO:0000256" key="6">
    <source>
        <dbReference type="ARBA" id="ARBA00022989"/>
    </source>
</evidence>
<evidence type="ECO:0000313" key="9">
    <source>
        <dbReference type="EMBL" id="KEP26408.1"/>
    </source>
</evidence>
<feature type="transmembrane region" description="Helical" evidence="8">
    <location>
        <begin position="187"/>
        <end position="211"/>
    </location>
</feature>
<keyword evidence="6 8" id="KW-1133">Transmembrane helix</keyword>
<dbReference type="EMBL" id="JOTP01000010">
    <property type="protein sequence ID" value="KEP26408.1"/>
    <property type="molecule type" value="Genomic_DNA"/>
</dbReference>
<name>A0A081LAY2_9BACI</name>
<keyword evidence="3" id="KW-0813">Transport</keyword>
<evidence type="ECO:0000256" key="2">
    <source>
        <dbReference type="ARBA" id="ARBA00010145"/>
    </source>
</evidence>
<accession>A0A081LAY2</accession>
<dbReference type="Proteomes" id="UP000028091">
    <property type="component" value="Unassembled WGS sequence"/>
</dbReference>
<dbReference type="eggNOG" id="COG0679">
    <property type="taxonomic scope" value="Bacteria"/>
</dbReference>
<feature type="transmembrane region" description="Helical" evidence="8">
    <location>
        <begin position="104"/>
        <end position="127"/>
    </location>
</feature>
<dbReference type="OrthoDB" id="148377at2"/>
<evidence type="ECO:0000256" key="8">
    <source>
        <dbReference type="SAM" id="Phobius"/>
    </source>
</evidence>
<keyword evidence="10" id="KW-1185">Reference proteome</keyword>
<dbReference type="AlphaFoldDB" id="A0A081LAY2"/>
<comment type="similarity">
    <text evidence="2">Belongs to the auxin efflux carrier (TC 2.A.69) family.</text>
</comment>
<organism evidence="9 10">
    <name type="scientific">Bacillus zhangzhouensis</name>
    <dbReference type="NCBI Taxonomy" id="1178540"/>
    <lineage>
        <taxon>Bacteria</taxon>
        <taxon>Bacillati</taxon>
        <taxon>Bacillota</taxon>
        <taxon>Bacilli</taxon>
        <taxon>Bacillales</taxon>
        <taxon>Bacillaceae</taxon>
        <taxon>Bacillus</taxon>
    </lineage>
</organism>
<gene>
    <name evidence="9" type="ORF">BA70_02445</name>
</gene>
<dbReference type="GO" id="GO:0055085">
    <property type="term" value="P:transmembrane transport"/>
    <property type="evidence" value="ECO:0007669"/>
    <property type="project" value="InterPro"/>
</dbReference>
<comment type="subcellular location">
    <subcellularLocation>
        <location evidence="1">Cell membrane</location>
        <topology evidence="1">Multi-pass membrane protein</topology>
    </subcellularLocation>
</comment>
<dbReference type="Gene3D" id="1.20.1530.20">
    <property type="match status" value="1"/>
</dbReference>
<keyword evidence="5 8" id="KW-0812">Transmembrane</keyword>
<dbReference type="PANTHER" id="PTHR36838">
    <property type="entry name" value="AUXIN EFFLUX CARRIER FAMILY PROTEIN"/>
    <property type="match status" value="1"/>
</dbReference>
<feature type="transmembrane region" description="Helical" evidence="8">
    <location>
        <begin position="57"/>
        <end position="84"/>
    </location>
</feature>
<evidence type="ECO:0000313" key="10">
    <source>
        <dbReference type="Proteomes" id="UP000028091"/>
    </source>
</evidence>
<dbReference type="PANTHER" id="PTHR36838:SF1">
    <property type="entry name" value="SLR1864 PROTEIN"/>
    <property type="match status" value="1"/>
</dbReference>
<dbReference type="GO" id="GO:0005886">
    <property type="term" value="C:plasma membrane"/>
    <property type="evidence" value="ECO:0007669"/>
    <property type="project" value="UniProtKB-SubCell"/>
</dbReference>
<dbReference type="Pfam" id="PF03547">
    <property type="entry name" value="Mem_trans"/>
    <property type="match status" value="1"/>
</dbReference>
<proteinExistence type="inferred from homology"/>
<feature type="transmembrane region" description="Helical" evidence="8">
    <location>
        <begin position="157"/>
        <end position="175"/>
    </location>
</feature>
<dbReference type="InterPro" id="IPR038770">
    <property type="entry name" value="Na+/solute_symporter_sf"/>
</dbReference>
<keyword evidence="7 8" id="KW-0472">Membrane</keyword>
<comment type="caution">
    <text evidence="9">The sequence shown here is derived from an EMBL/GenBank/DDBJ whole genome shotgun (WGS) entry which is preliminary data.</text>
</comment>
<evidence type="ECO:0000256" key="1">
    <source>
        <dbReference type="ARBA" id="ARBA00004651"/>
    </source>
</evidence>
<feature type="transmembrane region" description="Helical" evidence="8">
    <location>
        <begin position="249"/>
        <end position="268"/>
    </location>
</feature>
<feature type="transmembrane region" description="Helical" evidence="8">
    <location>
        <begin position="280"/>
        <end position="299"/>
    </location>
</feature>
<evidence type="ECO:0000256" key="4">
    <source>
        <dbReference type="ARBA" id="ARBA00022475"/>
    </source>
</evidence>
<sequence length="305" mass="33455">MEFLLVLMPVFGIFLIGYIGQKAIGFDIHTLSSMSLYLMSPFLAFETFYQNKVSMDYVYLAIFVVGLCLSLVLCVFILSRIYGYSNETYCAMILSSAFMNNGNYGTPVVLLVFGAAGLDIAIVLMVLQQLVMSTIGMYYAAKGGEDAGDLKVVLKKVLRMPVAYGALIGLLFQLIDLSLPKELMTGVQLVGDAAIPTIMLILGMQLAVISFKQVEYRHISYAVLLKLLISPLIAFVFTLILPVDDLVKQIMVLVAAMPTAANTTLMAVQFRTKPEFVSSATFLSTILSIVTLPVLLWILSRHPLG</sequence>